<reference evidence="6 7" key="1">
    <citation type="submission" date="2016-02" db="EMBL/GenBank/DDBJ databases">
        <title>Complete genome of Sinomonas atrocyanea KCTC 3377.</title>
        <authorList>
            <person name="Kim K.M."/>
        </authorList>
    </citation>
    <scope>NUCLEOTIDE SEQUENCE [LARGE SCALE GENOMIC DNA]</scope>
    <source>
        <strain evidence="6 7">KCTC 3377</strain>
    </source>
</reference>
<evidence type="ECO:0000256" key="2">
    <source>
        <dbReference type="ARBA" id="ARBA00022679"/>
    </source>
</evidence>
<accession>A0A127A4W4</accession>
<dbReference type="GO" id="GO:0005829">
    <property type="term" value="C:cytosol"/>
    <property type="evidence" value="ECO:0007669"/>
    <property type="project" value="TreeGrafter"/>
</dbReference>
<feature type="domain" description="HipA N-terminal subdomain 1" evidence="5">
    <location>
        <begin position="15"/>
        <end position="112"/>
    </location>
</feature>
<dbReference type="PATRIC" id="fig|37927.3.peg.3798"/>
<proteinExistence type="inferred from homology"/>
<dbReference type="RefSeq" id="WP_066500943.1">
    <property type="nucleotide sequence ID" value="NZ_BJMO01000024.1"/>
</dbReference>
<evidence type="ECO:0000313" key="7">
    <source>
        <dbReference type="Proteomes" id="UP000070134"/>
    </source>
</evidence>
<dbReference type="GO" id="GO:0004674">
    <property type="term" value="F:protein serine/threonine kinase activity"/>
    <property type="evidence" value="ECO:0007669"/>
    <property type="project" value="TreeGrafter"/>
</dbReference>
<dbReference type="AlphaFoldDB" id="A0A127A4W4"/>
<dbReference type="InterPro" id="IPR012893">
    <property type="entry name" value="HipA-like_C"/>
</dbReference>
<evidence type="ECO:0000313" key="6">
    <source>
        <dbReference type="EMBL" id="AMM34363.1"/>
    </source>
</evidence>
<dbReference type="OrthoDB" id="3182374at2"/>
<evidence type="ECO:0000256" key="3">
    <source>
        <dbReference type="ARBA" id="ARBA00022777"/>
    </source>
</evidence>
<dbReference type="KEGG" id="satk:SA2016_3705"/>
<comment type="similarity">
    <text evidence="1">Belongs to the HipA Ser/Thr kinase family.</text>
</comment>
<evidence type="ECO:0000256" key="1">
    <source>
        <dbReference type="ARBA" id="ARBA00010164"/>
    </source>
</evidence>
<dbReference type="PANTHER" id="PTHR37419:SF1">
    <property type="entry name" value="SERINE_THREONINE-PROTEIN KINASE TOXIN HIPA"/>
    <property type="match status" value="1"/>
</dbReference>
<evidence type="ECO:0000259" key="4">
    <source>
        <dbReference type="Pfam" id="PF07804"/>
    </source>
</evidence>
<dbReference type="EMBL" id="CP014518">
    <property type="protein sequence ID" value="AMM34363.1"/>
    <property type="molecule type" value="Genomic_DNA"/>
</dbReference>
<organism evidence="6 7">
    <name type="scientific">Sinomonas atrocyanea</name>
    <dbReference type="NCBI Taxonomy" id="37927"/>
    <lineage>
        <taxon>Bacteria</taxon>
        <taxon>Bacillati</taxon>
        <taxon>Actinomycetota</taxon>
        <taxon>Actinomycetes</taxon>
        <taxon>Micrococcales</taxon>
        <taxon>Micrococcaceae</taxon>
        <taxon>Sinomonas</taxon>
    </lineage>
</organism>
<keyword evidence="7" id="KW-1185">Reference proteome</keyword>
<protein>
    <submittedName>
        <fullName evidence="6">Capsule biosynthesis enzymes related protein</fullName>
    </submittedName>
</protein>
<keyword evidence="3" id="KW-0418">Kinase</keyword>
<dbReference type="Pfam" id="PF13657">
    <property type="entry name" value="Couple_hipA"/>
    <property type="match status" value="1"/>
</dbReference>
<evidence type="ECO:0000259" key="5">
    <source>
        <dbReference type="Pfam" id="PF13657"/>
    </source>
</evidence>
<dbReference type="Proteomes" id="UP000070134">
    <property type="component" value="Chromosome"/>
</dbReference>
<dbReference type="NCBIfam" id="TIGR03071">
    <property type="entry name" value="couple_hipA"/>
    <property type="match status" value="1"/>
</dbReference>
<dbReference type="Pfam" id="PF07804">
    <property type="entry name" value="HipA_C"/>
    <property type="match status" value="1"/>
</dbReference>
<gene>
    <name evidence="6" type="ORF">SA2016_3705</name>
</gene>
<sequence>MSHDLSALRFIDEADVYKAGVLAGRLWRDERARISFAYRDEYVAAQGRPVARTLPVGAETVGPLHGLPAFFAGLLPEGHRLSVLRSAAKTSLDDELTLLLAVGGDVPGDVQVVPAGTAPSEPEPLADLDAAPADFSRLADALDLHGLPGVQDKVSASMLSAPVASPHHRWILKLDPPGTPHLVLNEALHLAAARALRIPVASAHVVRDAQGVPGLLVSRFDRMHEDGRWRRLELEDGAQILGILPAAKYSVAAEDLVAGVAGACRAPAVAVRNLYLQFLFAWLTGNGDLHAKNVAVLTGPSGHRAPAPVFDLPSTVLYGDMTMALPVAGRTKGLRARHWAEFAASIGLPERAAASATALALKAAAGADLATLPFEGSPLNRALRELRHRRAELD</sequence>
<keyword evidence="2" id="KW-0808">Transferase</keyword>
<dbReference type="InterPro" id="IPR052028">
    <property type="entry name" value="HipA_Ser/Thr_kinase"/>
</dbReference>
<dbReference type="PANTHER" id="PTHR37419">
    <property type="entry name" value="SERINE/THREONINE-PROTEIN KINASE TOXIN HIPA"/>
    <property type="match status" value="1"/>
</dbReference>
<feature type="domain" description="HipA-like C-terminal" evidence="4">
    <location>
        <begin position="147"/>
        <end position="357"/>
    </location>
</feature>
<dbReference type="STRING" id="37927.SA2016_3705"/>
<name>A0A127A4W4_9MICC</name>
<dbReference type="InterPro" id="IPR017508">
    <property type="entry name" value="HipA_N1"/>
</dbReference>